<evidence type="ECO:0000313" key="2">
    <source>
        <dbReference type="EMBL" id="MDJ1176648.1"/>
    </source>
</evidence>
<name>A0ABT7BEE4_9CYAN</name>
<evidence type="ECO:0000313" key="3">
    <source>
        <dbReference type="Proteomes" id="UP001235849"/>
    </source>
</evidence>
<sequence>MSAKDLSNTSRTNWEALENGDDDEIDYSDIPPLTEEFFQRATLRIPAAQARQLVAIEPDILAWFQAQGGDYKMLINSVLRGYTGNYRE</sequence>
<proteinExistence type="predicted"/>
<feature type="region of interest" description="Disordered" evidence="1">
    <location>
        <begin position="1"/>
        <end position="28"/>
    </location>
</feature>
<feature type="compositionally biased region" description="Acidic residues" evidence="1">
    <location>
        <begin position="18"/>
        <end position="27"/>
    </location>
</feature>
<feature type="compositionally biased region" description="Polar residues" evidence="1">
    <location>
        <begin position="1"/>
        <end position="13"/>
    </location>
</feature>
<gene>
    <name evidence="2" type="ORF">PMG25_21400</name>
</gene>
<protein>
    <submittedName>
        <fullName evidence="2">BrnA antitoxin family protein</fullName>
    </submittedName>
</protein>
<evidence type="ECO:0000256" key="1">
    <source>
        <dbReference type="SAM" id="MobiDB-lite"/>
    </source>
</evidence>
<comment type="caution">
    <text evidence="2">The sequence shown here is derived from an EMBL/GenBank/DDBJ whole genome shotgun (WGS) entry which is preliminary data.</text>
</comment>
<dbReference type="Proteomes" id="UP001235849">
    <property type="component" value="Unassembled WGS sequence"/>
</dbReference>
<dbReference type="EMBL" id="JAQOSO010000109">
    <property type="protein sequence ID" value="MDJ1176648.1"/>
    <property type="molecule type" value="Genomic_DNA"/>
</dbReference>
<dbReference type="RefSeq" id="WP_283768923.1">
    <property type="nucleotide sequence ID" value="NZ_JAQOSO010000109.1"/>
</dbReference>
<accession>A0ABT7BEE4</accession>
<keyword evidence="3" id="KW-1185">Reference proteome</keyword>
<reference evidence="2 3" key="1">
    <citation type="submission" date="2023-01" db="EMBL/GenBank/DDBJ databases">
        <title>Novel diversity within Roseofilum (Cyanobacteria; Desertifilaceae) from marine benthic mats with descriptions of four novel species.</title>
        <authorList>
            <person name="Wang Y."/>
            <person name="Berthold D.E."/>
            <person name="Hu J."/>
            <person name="Lefler F.W."/>
            <person name="Laughinghouse H.D. IV."/>
        </authorList>
    </citation>
    <scope>NUCLEOTIDE SEQUENCE [LARGE SCALE GENOMIC DNA]</scope>
    <source>
        <strain evidence="2 3">BLCC-M114</strain>
    </source>
</reference>
<organism evidence="2 3">
    <name type="scientific">Roseofilum capinflatum BLCC-M114</name>
    <dbReference type="NCBI Taxonomy" id="3022440"/>
    <lineage>
        <taxon>Bacteria</taxon>
        <taxon>Bacillati</taxon>
        <taxon>Cyanobacteriota</taxon>
        <taxon>Cyanophyceae</taxon>
        <taxon>Desertifilales</taxon>
        <taxon>Desertifilaceae</taxon>
        <taxon>Roseofilum</taxon>
        <taxon>Roseofilum capinflatum</taxon>
    </lineage>
</organism>